<dbReference type="CDD" id="cd04647">
    <property type="entry name" value="LbH_MAT_like"/>
    <property type="match status" value="1"/>
</dbReference>
<dbReference type="InterPro" id="IPR050179">
    <property type="entry name" value="Trans_hexapeptide_repeat"/>
</dbReference>
<keyword evidence="4" id="KW-0012">Acyltransferase</keyword>
<dbReference type="AlphaFoldDB" id="A0A106C3I0"/>
<dbReference type="Proteomes" id="UP000055702">
    <property type="component" value="Unassembled WGS sequence"/>
</dbReference>
<accession>A0A106C3I0</accession>
<evidence type="ECO:0000313" key="5">
    <source>
        <dbReference type="EMBL" id="KVX03536.1"/>
    </source>
</evidence>
<gene>
    <name evidence="5" type="ORF">AWJ07_02985</name>
</gene>
<dbReference type="InterPro" id="IPR018357">
    <property type="entry name" value="Hexapep_transf_CS"/>
</dbReference>
<dbReference type="PANTHER" id="PTHR43300:SF11">
    <property type="entry name" value="ACETYLTRANSFERASE RV3034C-RELATED"/>
    <property type="match status" value="1"/>
</dbReference>
<comment type="caution">
    <text evidence="5">The sequence shown here is derived from an EMBL/GenBank/DDBJ whole genome shotgun (WGS) entry which is preliminary data.</text>
</comment>
<keyword evidence="3" id="KW-0677">Repeat</keyword>
<reference evidence="5 6" key="1">
    <citation type="submission" date="2016-01" db="EMBL/GenBank/DDBJ databases">
        <title>Draft genome of the antarctic isolate Shewanella frigidimarina Ag06-30.</title>
        <authorList>
            <person name="Parmeciano Di Noto G."/>
            <person name="Vazquez S."/>
            <person name="Mac Cormack W."/>
            <person name="Iriarte A."/>
            <person name="Quiroga C."/>
        </authorList>
    </citation>
    <scope>NUCLEOTIDE SEQUENCE [LARGE SCALE GENOMIC DNA]</scope>
    <source>
        <strain evidence="5 6">Ag06-30</strain>
    </source>
</reference>
<dbReference type="InterPro" id="IPR001451">
    <property type="entry name" value="Hexapep"/>
</dbReference>
<dbReference type="Pfam" id="PF00132">
    <property type="entry name" value="Hexapep"/>
    <property type="match status" value="1"/>
</dbReference>
<evidence type="ECO:0000256" key="4">
    <source>
        <dbReference type="ARBA" id="ARBA00023315"/>
    </source>
</evidence>
<dbReference type="PROSITE" id="PS00101">
    <property type="entry name" value="HEXAPEP_TRANSFERASES"/>
    <property type="match status" value="1"/>
</dbReference>
<comment type="similarity">
    <text evidence="1">Belongs to the transferase hexapeptide repeat family.</text>
</comment>
<sequence>MQKLNIVLKELTLYLRSKMKTNHNRHVSFGDLFSDRWETAKFLGFGDGTSCYNNVLVLGNVKVGKNTWIGPNVILDGSGGQLVIGDYCSISAGVQIYTHDSVAWSTSLGVEPIVKADTIIGNGVYIGPNTIVQKGVNIGDSAIVGAMSFVNKDIEQHSTVFGCPIKVRETKGDL</sequence>
<dbReference type="PANTHER" id="PTHR43300">
    <property type="entry name" value="ACETYLTRANSFERASE"/>
    <property type="match status" value="1"/>
</dbReference>
<dbReference type="Gene3D" id="2.160.10.10">
    <property type="entry name" value="Hexapeptide repeat proteins"/>
    <property type="match status" value="1"/>
</dbReference>
<evidence type="ECO:0000256" key="2">
    <source>
        <dbReference type="ARBA" id="ARBA00022679"/>
    </source>
</evidence>
<protein>
    <submittedName>
        <fullName evidence="5">Acetyltransferase</fullName>
    </submittedName>
</protein>
<proteinExistence type="inferred from homology"/>
<evidence type="ECO:0000256" key="3">
    <source>
        <dbReference type="ARBA" id="ARBA00022737"/>
    </source>
</evidence>
<evidence type="ECO:0000313" key="6">
    <source>
        <dbReference type="Proteomes" id="UP000055702"/>
    </source>
</evidence>
<organism evidence="5">
    <name type="scientific">Shewanella frigidimarina</name>
    <dbReference type="NCBI Taxonomy" id="56812"/>
    <lineage>
        <taxon>Bacteria</taxon>
        <taxon>Pseudomonadati</taxon>
        <taxon>Pseudomonadota</taxon>
        <taxon>Gammaproteobacteria</taxon>
        <taxon>Alteromonadales</taxon>
        <taxon>Shewanellaceae</taxon>
        <taxon>Shewanella</taxon>
    </lineage>
</organism>
<dbReference type="EMBL" id="LRDC01000001">
    <property type="protein sequence ID" value="KVX03536.1"/>
    <property type="molecule type" value="Genomic_DNA"/>
</dbReference>
<name>A0A106C3I0_SHEFR</name>
<dbReference type="GO" id="GO:0016746">
    <property type="term" value="F:acyltransferase activity"/>
    <property type="evidence" value="ECO:0007669"/>
    <property type="project" value="UniProtKB-KW"/>
</dbReference>
<evidence type="ECO:0000256" key="1">
    <source>
        <dbReference type="ARBA" id="ARBA00007274"/>
    </source>
</evidence>
<dbReference type="Pfam" id="PF14602">
    <property type="entry name" value="Hexapep_2"/>
    <property type="match status" value="1"/>
</dbReference>
<dbReference type="SUPFAM" id="SSF51161">
    <property type="entry name" value="Trimeric LpxA-like enzymes"/>
    <property type="match status" value="1"/>
</dbReference>
<dbReference type="InterPro" id="IPR011004">
    <property type="entry name" value="Trimer_LpxA-like_sf"/>
</dbReference>
<keyword evidence="2 5" id="KW-0808">Transferase</keyword>
<dbReference type="RefSeq" id="WP_059744204.1">
    <property type="nucleotide sequence ID" value="NZ_JBOZPV010000002.1"/>
</dbReference>